<dbReference type="OrthoDB" id="1933281at2759"/>
<keyword evidence="3" id="KW-0479">Metal-binding</keyword>
<evidence type="ECO:0000256" key="4">
    <source>
        <dbReference type="ARBA" id="ARBA00022771"/>
    </source>
</evidence>
<dbReference type="PROSITE" id="PS50897">
    <property type="entry name" value="CTLH"/>
    <property type="match status" value="1"/>
</dbReference>
<evidence type="ECO:0000313" key="13">
    <source>
        <dbReference type="EMBL" id="EEB06593.1"/>
    </source>
</evidence>
<gene>
    <name evidence="14" type="primary">gid2</name>
    <name evidence="13" type="ORF">SJAG_01637</name>
</gene>
<proteinExistence type="inferred from homology"/>
<comment type="similarity">
    <text evidence="6">Belongs to the RMD5/GID2 family.</text>
</comment>
<evidence type="ECO:0000256" key="1">
    <source>
        <dbReference type="ARBA" id="ARBA00004496"/>
    </source>
</evidence>
<evidence type="ECO:0000256" key="3">
    <source>
        <dbReference type="ARBA" id="ARBA00022723"/>
    </source>
</evidence>
<evidence type="ECO:0000256" key="8">
    <source>
        <dbReference type="ARBA" id="ARBA00080744"/>
    </source>
</evidence>
<dbReference type="OMA" id="LIRECKM"/>
<evidence type="ECO:0000313" key="15">
    <source>
        <dbReference type="Proteomes" id="UP000001744"/>
    </source>
</evidence>
<dbReference type="RefSeq" id="XP_002172886.1">
    <property type="nucleotide sequence ID" value="XM_002172850.2"/>
</dbReference>
<dbReference type="GO" id="GO:0034657">
    <property type="term" value="C:GID complex"/>
    <property type="evidence" value="ECO:0000318"/>
    <property type="project" value="GO_Central"/>
</dbReference>
<dbReference type="STRING" id="402676.B6JYH5"/>
<dbReference type="EMBL" id="KE651168">
    <property type="protein sequence ID" value="EEB06593.1"/>
    <property type="molecule type" value="Genomic_DNA"/>
</dbReference>
<dbReference type="VEuPathDB" id="FungiDB:SJAG_01637"/>
<dbReference type="InterPro" id="IPR044063">
    <property type="entry name" value="ZF_RING_GID"/>
</dbReference>
<evidence type="ECO:0000256" key="5">
    <source>
        <dbReference type="ARBA" id="ARBA00022833"/>
    </source>
</evidence>
<dbReference type="GeneID" id="7052326"/>
<dbReference type="GO" id="GO:0005634">
    <property type="term" value="C:nucleus"/>
    <property type="evidence" value="ECO:0000318"/>
    <property type="project" value="GO_Central"/>
</dbReference>
<organism evidence="13 15">
    <name type="scientific">Schizosaccharomyces japonicus (strain yFS275 / FY16936)</name>
    <name type="common">Fission yeast</name>
    <dbReference type="NCBI Taxonomy" id="402676"/>
    <lineage>
        <taxon>Eukaryota</taxon>
        <taxon>Fungi</taxon>
        <taxon>Dikarya</taxon>
        <taxon>Ascomycota</taxon>
        <taxon>Taphrinomycotina</taxon>
        <taxon>Schizosaccharomycetes</taxon>
        <taxon>Schizosaccharomycetales</taxon>
        <taxon>Schizosaccharomycetaceae</taxon>
        <taxon>Schizosaccharomyces</taxon>
    </lineage>
</organism>
<dbReference type="InterPro" id="IPR013083">
    <property type="entry name" value="Znf_RING/FYVE/PHD"/>
</dbReference>
<dbReference type="InterPro" id="IPR027370">
    <property type="entry name" value="Znf-RING_euk"/>
</dbReference>
<dbReference type="GO" id="GO:0043161">
    <property type="term" value="P:proteasome-mediated ubiquitin-dependent protein catabolic process"/>
    <property type="evidence" value="ECO:0000318"/>
    <property type="project" value="GO_Central"/>
</dbReference>
<comment type="subcellular location">
    <subcellularLocation>
        <location evidence="1">Cytoplasm</location>
    </subcellularLocation>
</comment>
<dbReference type="CDD" id="cd16652">
    <property type="entry name" value="dRING_Rmd5p-like"/>
    <property type="match status" value="1"/>
</dbReference>
<evidence type="ECO:0000256" key="6">
    <source>
        <dbReference type="ARBA" id="ARBA00061136"/>
    </source>
</evidence>
<dbReference type="GO" id="GO:0005737">
    <property type="term" value="C:cytoplasm"/>
    <property type="evidence" value="ECO:0000318"/>
    <property type="project" value="GO_Central"/>
</dbReference>
<dbReference type="Gene3D" id="3.30.40.10">
    <property type="entry name" value="Zinc/RING finger domain, C3HC4 (zinc finger)"/>
    <property type="match status" value="1"/>
</dbReference>
<feature type="domain" description="RING-Gid-type" evidence="12">
    <location>
        <begin position="321"/>
        <end position="364"/>
    </location>
</feature>
<feature type="coiled-coil region" evidence="10">
    <location>
        <begin position="44"/>
        <end position="71"/>
    </location>
</feature>
<dbReference type="GO" id="GO:0008270">
    <property type="term" value="F:zinc ion binding"/>
    <property type="evidence" value="ECO:0007669"/>
    <property type="project" value="UniProtKB-KW"/>
</dbReference>
<dbReference type="eggNOG" id="KOG2817">
    <property type="taxonomic scope" value="Eukaryota"/>
</dbReference>
<evidence type="ECO:0000256" key="10">
    <source>
        <dbReference type="SAM" id="Coils"/>
    </source>
</evidence>
<dbReference type="InterPro" id="IPR037683">
    <property type="entry name" value="Rmd5_dRing"/>
</dbReference>
<dbReference type="JaponicusDB" id="SJAG_01637">
    <property type="gene designation" value="gid2"/>
</dbReference>
<sequence length="378" mass="43286">MSFYLNEEQTISGKCLDVLDKLETLIQGTRTCLNNDPSNSRTLLQSCTEKVTELQTSMEQIEKKYNSKLNKLSKEFEKKCPNALDKVIETNGVHVYLPMLLADHYVRIGDMELAKAVKGVNFNDWDDYQSAEYSEACKLLNLIMERFSLFDLKPAIEWAKDNHDILMERGSNLTLLLHKFECLHILMETRDPVRCMQYCRKNLTNLQGADLSELQSLFMSFLLVPKSPNVSDDMSSLQEYIGELDWDRLKDTFTSEYCKINGLPVESPLQTVLDVGTFALTAYIKFSKISSKNFQPLNDGLTMPMDIDLPEKYRYHSLFICPVSKQQSTADNPPMLLACGHAISKNSMLHLTQNSHRKCKCPYCPIETNPSDAMQLYF</sequence>
<evidence type="ECO:0000313" key="14">
    <source>
        <dbReference type="JaponicusDB" id="SJAG_01637"/>
    </source>
</evidence>
<name>B6JYH5_SCHJY</name>
<evidence type="ECO:0000256" key="2">
    <source>
        <dbReference type="ARBA" id="ARBA00022490"/>
    </source>
</evidence>
<evidence type="ECO:0000259" key="12">
    <source>
        <dbReference type="PROSITE" id="PS51867"/>
    </source>
</evidence>
<dbReference type="InterPro" id="IPR045098">
    <property type="entry name" value="Fyv10_fam"/>
</dbReference>
<dbReference type="InterPro" id="IPR006595">
    <property type="entry name" value="CTLH_C"/>
</dbReference>
<dbReference type="AlphaFoldDB" id="B6JYH5"/>
<protein>
    <recommendedName>
        <fullName evidence="8">GID complex catalytic subunit 2</fullName>
    </recommendedName>
    <alternativeName>
        <fullName evidence="7">Glucose-induced degradation protein 2</fullName>
    </alternativeName>
</protein>
<dbReference type="Pfam" id="PF13445">
    <property type="entry name" value="zf-RING_UBOX"/>
    <property type="match status" value="1"/>
</dbReference>
<evidence type="ECO:0000259" key="11">
    <source>
        <dbReference type="PROSITE" id="PS50897"/>
    </source>
</evidence>
<evidence type="ECO:0000256" key="9">
    <source>
        <dbReference type="PROSITE-ProRule" id="PRU01215"/>
    </source>
</evidence>
<dbReference type="PANTHER" id="PTHR12170">
    <property type="entry name" value="MACROPHAGE ERYTHROBLAST ATTACHER-RELATED"/>
    <property type="match status" value="1"/>
</dbReference>
<evidence type="ECO:0000256" key="7">
    <source>
        <dbReference type="ARBA" id="ARBA00075398"/>
    </source>
</evidence>
<keyword evidence="13" id="KW-0436">Ligase</keyword>
<dbReference type="GO" id="GO:0061630">
    <property type="term" value="F:ubiquitin protein ligase activity"/>
    <property type="evidence" value="ECO:0007669"/>
    <property type="project" value="InterPro"/>
</dbReference>
<dbReference type="InterPro" id="IPR024964">
    <property type="entry name" value="CTLH/CRA"/>
</dbReference>
<keyword evidence="5" id="KW-0862">Zinc</keyword>
<dbReference type="Proteomes" id="UP000001744">
    <property type="component" value="Unassembled WGS sequence"/>
</dbReference>
<keyword evidence="10" id="KW-0175">Coiled coil</keyword>
<dbReference type="FunFam" id="3.30.40.10:FF:000143">
    <property type="entry name" value="Regulator of gluconeogenesis Rmd5"/>
    <property type="match status" value="1"/>
</dbReference>
<keyword evidence="15" id="KW-1185">Reference proteome</keyword>
<reference evidence="13 15" key="1">
    <citation type="journal article" date="2011" name="Science">
        <title>Comparative functional genomics of the fission yeasts.</title>
        <authorList>
            <person name="Rhind N."/>
            <person name="Chen Z."/>
            <person name="Yassour M."/>
            <person name="Thompson D.A."/>
            <person name="Haas B.J."/>
            <person name="Habib N."/>
            <person name="Wapinski I."/>
            <person name="Roy S."/>
            <person name="Lin M.F."/>
            <person name="Heiman D.I."/>
            <person name="Young S.K."/>
            <person name="Furuya K."/>
            <person name="Guo Y."/>
            <person name="Pidoux A."/>
            <person name="Chen H.M."/>
            <person name="Robbertse B."/>
            <person name="Goldberg J.M."/>
            <person name="Aoki K."/>
            <person name="Bayne E.H."/>
            <person name="Berlin A.M."/>
            <person name="Desjardins C.A."/>
            <person name="Dobbs E."/>
            <person name="Dukaj L."/>
            <person name="Fan L."/>
            <person name="FitzGerald M.G."/>
            <person name="French C."/>
            <person name="Gujja S."/>
            <person name="Hansen K."/>
            <person name="Keifenheim D."/>
            <person name="Levin J.Z."/>
            <person name="Mosher R.A."/>
            <person name="Mueller C.A."/>
            <person name="Pfiffner J."/>
            <person name="Priest M."/>
            <person name="Russ C."/>
            <person name="Smialowska A."/>
            <person name="Swoboda P."/>
            <person name="Sykes S.M."/>
            <person name="Vaughn M."/>
            <person name="Vengrova S."/>
            <person name="Yoder R."/>
            <person name="Zeng Q."/>
            <person name="Allshire R."/>
            <person name="Baulcombe D."/>
            <person name="Birren B.W."/>
            <person name="Brown W."/>
            <person name="Ekwall K."/>
            <person name="Kellis M."/>
            <person name="Leatherwood J."/>
            <person name="Levin H."/>
            <person name="Margalit H."/>
            <person name="Martienssen R."/>
            <person name="Nieduszynski C.A."/>
            <person name="Spatafora J.W."/>
            <person name="Friedman N."/>
            <person name="Dalgaard J.Z."/>
            <person name="Baumann P."/>
            <person name="Niki H."/>
            <person name="Regev A."/>
            <person name="Nusbaum C."/>
        </authorList>
    </citation>
    <scope>NUCLEOTIDE SEQUENCE [LARGE SCALE GENOMIC DNA]</scope>
    <source>
        <strain evidence="15">yFS275 / FY16936</strain>
    </source>
</reference>
<dbReference type="HOGENOM" id="CLU_020227_0_0_1"/>
<keyword evidence="4 9" id="KW-0863">Zinc-finger</keyword>
<dbReference type="SUPFAM" id="SSF57850">
    <property type="entry name" value="RING/U-box"/>
    <property type="match status" value="1"/>
</dbReference>
<feature type="zinc finger region" description="RING-Gid-type" evidence="9">
    <location>
        <begin position="321"/>
        <end position="364"/>
    </location>
</feature>
<dbReference type="PANTHER" id="PTHR12170:SF3">
    <property type="entry name" value="GH10162P"/>
    <property type="match status" value="1"/>
</dbReference>
<feature type="domain" description="CTLH" evidence="11">
    <location>
        <begin position="151"/>
        <end position="193"/>
    </location>
</feature>
<accession>B6JYH5</accession>
<dbReference type="PROSITE" id="PS51867">
    <property type="entry name" value="ZF_RING_GID"/>
    <property type="match status" value="1"/>
</dbReference>
<dbReference type="Pfam" id="PF10607">
    <property type="entry name" value="CTLH"/>
    <property type="match status" value="1"/>
</dbReference>
<keyword evidence="2" id="KW-0963">Cytoplasm</keyword>
<dbReference type="GO" id="GO:0016874">
    <property type="term" value="F:ligase activity"/>
    <property type="evidence" value="ECO:0007669"/>
    <property type="project" value="UniProtKB-KW"/>
</dbReference>